<evidence type="ECO:0000256" key="5">
    <source>
        <dbReference type="ARBA" id="ARBA00022801"/>
    </source>
</evidence>
<keyword evidence="2 6" id="KW-0031">Aminopeptidase</keyword>
<name>A0A2M7H3S0_9BACT</name>
<feature type="binding site" evidence="6">
    <location>
        <position position="168"/>
    </location>
    <ligand>
        <name>a divalent metal cation</name>
        <dbReference type="ChEBI" id="CHEBI:60240"/>
        <label>2</label>
        <note>catalytic</note>
    </ligand>
</feature>
<dbReference type="GO" id="GO:0005829">
    <property type="term" value="C:cytosol"/>
    <property type="evidence" value="ECO:0007669"/>
    <property type="project" value="TreeGrafter"/>
</dbReference>
<comment type="subunit">
    <text evidence="6">Monomer.</text>
</comment>
<sequence length="249" mass="26280">MSLIKTPDEILILVESGRILAESVTKVLSVVESGVTTSDLDDFFVETIRKLGAKPAFLGYKGYTKTICTSVNDQVVHAIPGKVTLADGDIIGVDCGVVFEGMYTDMARTVAVGSITDEARRLIEVTKEALQAGIQQMIVGNTVGDISAAVQAVGDREKLGIVRDLVGHGVGHAVHEEPAVPNYGRAGTGLRLEVGMVLAVEPMFTLGGDDVIFEKDGWTVTTADGTLSAHFEDTIVVTEAGPHIVTKTA</sequence>
<feature type="binding site" evidence="6">
    <location>
        <position position="105"/>
    </location>
    <ligand>
        <name>a divalent metal cation</name>
        <dbReference type="ChEBI" id="CHEBI:60240"/>
        <label>2</label>
        <note>catalytic</note>
    </ligand>
</feature>
<dbReference type="InterPro" id="IPR036005">
    <property type="entry name" value="Creatinase/aminopeptidase-like"/>
</dbReference>
<evidence type="ECO:0000313" key="10">
    <source>
        <dbReference type="Proteomes" id="UP000230292"/>
    </source>
</evidence>
<organism evidence="9 10">
    <name type="scientific">Candidatus Kerfeldbacteria bacterium CG15_BIG_FIL_POST_REV_8_21_14_020_45_12</name>
    <dbReference type="NCBI Taxonomy" id="2014247"/>
    <lineage>
        <taxon>Bacteria</taxon>
        <taxon>Candidatus Kerfeldiibacteriota</taxon>
    </lineage>
</organism>
<dbReference type="InterPro" id="IPR001714">
    <property type="entry name" value="Pept_M24_MAP"/>
</dbReference>
<proteinExistence type="inferred from homology"/>
<dbReference type="AlphaFoldDB" id="A0A2M7H3S0"/>
<gene>
    <name evidence="6 9" type="primary">map</name>
    <name evidence="9" type="ORF">COW24_02890</name>
</gene>
<evidence type="ECO:0000256" key="1">
    <source>
        <dbReference type="ARBA" id="ARBA00002521"/>
    </source>
</evidence>
<evidence type="ECO:0000313" key="9">
    <source>
        <dbReference type="EMBL" id="PIW36880.1"/>
    </source>
</evidence>
<accession>A0A2M7H3S0</accession>
<dbReference type="NCBIfam" id="TIGR00500">
    <property type="entry name" value="met_pdase_I"/>
    <property type="match status" value="1"/>
</dbReference>
<keyword evidence="5 6" id="KW-0378">Hydrolase</keyword>
<dbReference type="Proteomes" id="UP000230292">
    <property type="component" value="Unassembled WGS sequence"/>
</dbReference>
<keyword evidence="4 6" id="KW-0479">Metal-binding</keyword>
<feature type="domain" description="Peptidase M24" evidence="8">
    <location>
        <begin position="15"/>
        <end position="239"/>
    </location>
</feature>
<comment type="catalytic activity">
    <reaction evidence="6 7">
        <text>Release of N-terminal amino acids, preferentially methionine, from peptides and arylamides.</text>
        <dbReference type="EC" id="3.4.11.18"/>
    </reaction>
</comment>
<dbReference type="Pfam" id="PF00557">
    <property type="entry name" value="Peptidase_M24"/>
    <property type="match status" value="1"/>
</dbReference>
<comment type="function">
    <text evidence="1 6">Removes the N-terminal methionine from nascent proteins. The N-terminal methionine is often cleaved when the second residue in the primary sequence is small and uncharged (Met-Ala-, Cys, Gly, Pro, Ser, Thr, or Val). Requires deformylation of the N(alpha)-formylated initiator methionine before it can be hydrolyzed.</text>
</comment>
<dbReference type="GO" id="GO:0006508">
    <property type="term" value="P:proteolysis"/>
    <property type="evidence" value="ECO:0007669"/>
    <property type="project" value="UniProtKB-KW"/>
</dbReference>
<dbReference type="EC" id="3.4.11.18" evidence="6 7"/>
<dbReference type="GO" id="GO:0070006">
    <property type="term" value="F:metalloaminopeptidase activity"/>
    <property type="evidence" value="ECO:0007669"/>
    <property type="project" value="UniProtKB-UniRule"/>
</dbReference>
<dbReference type="GO" id="GO:0046872">
    <property type="term" value="F:metal ion binding"/>
    <property type="evidence" value="ECO:0007669"/>
    <property type="project" value="UniProtKB-UniRule"/>
</dbReference>
<evidence type="ECO:0000256" key="7">
    <source>
        <dbReference type="RuleBase" id="RU003653"/>
    </source>
</evidence>
<dbReference type="GO" id="GO:0004239">
    <property type="term" value="F:initiator methionyl aminopeptidase activity"/>
    <property type="evidence" value="ECO:0007669"/>
    <property type="project" value="UniProtKB-UniRule"/>
</dbReference>
<feature type="binding site" evidence="6">
    <location>
        <position position="232"/>
    </location>
    <ligand>
        <name>a divalent metal cation</name>
        <dbReference type="ChEBI" id="CHEBI:60240"/>
        <label>2</label>
        <note>catalytic</note>
    </ligand>
</feature>
<dbReference type="SUPFAM" id="SSF55920">
    <property type="entry name" value="Creatinase/aminopeptidase"/>
    <property type="match status" value="1"/>
</dbReference>
<dbReference type="InterPro" id="IPR002467">
    <property type="entry name" value="Pept_M24A_MAP1"/>
</dbReference>
<dbReference type="PANTHER" id="PTHR43330">
    <property type="entry name" value="METHIONINE AMINOPEPTIDASE"/>
    <property type="match status" value="1"/>
</dbReference>
<dbReference type="CDD" id="cd01086">
    <property type="entry name" value="MetAP1"/>
    <property type="match status" value="1"/>
</dbReference>
<evidence type="ECO:0000259" key="8">
    <source>
        <dbReference type="Pfam" id="PF00557"/>
    </source>
</evidence>
<comment type="similarity">
    <text evidence="6">Belongs to the peptidase M24A family. Methionine aminopeptidase type 1 subfamily.</text>
</comment>
<feature type="binding site" evidence="6">
    <location>
        <position position="77"/>
    </location>
    <ligand>
        <name>substrate</name>
    </ligand>
</feature>
<feature type="binding site" evidence="6">
    <location>
        <position position="175"/>
    </location>
    <ligand>
        <name>substrate</name>
    </ligand>
</feature>
<keyword evidence="3 6" id="KW-0645">Protease</keyword>
<dbReference type="HAMAP" id="MF_01974">
    <property type="entry name" value="MetAP_1"/>
    <property type="match status" value="1"/>
</dbReference>
<feature type="binding site" evidence="6">
    <location>
        <position position="232"/>
    </location>
    <ligand>
        <name>a divalent metal cation</name>
        <dbReference type="ChEBI" id="CHEBI:60240"/>
        <label>1</label>
    </ligand>
</feature>
<comment type="caution">
    <text evidence="9">The sequence shown here is derived from an EMBL/GenBank/DDBJ whole genome shotgun (WGS) entry which is preliminary data.</text>
</comment>
<feature type="binding site" evidence="6">
    <location>
        <position position="105"/>
    </location>
    <ligand>
        <name>a divalent metal cation</name>
        <dbReference type="ChEBI" id="CHEBI:60240"/>
        <label>1</label>
    </ligand>
</feature>
<dbReference type="PRINTS" id="PR00599">
    <property type="entry name" value="MAPEPTIDASE"/>
</dbReference>
<evidence type="ECO:0000256" key="3">
    <source>
        <dbReference type="ARBA" id="ARBA00022670"/>
    </source>
</evidence>
<dbReference type="EMBL" id="PFGC01000037">
    <property type="protein sequence ID" value="PIW36880.1"/>
    <property type="molecule type" value="Genomic_DNA"/>
</dbReference>
<comment type="cofactor">
    <cofactor evidence="6">
        <name>Co(2+)</name>
        <dbReference type="ChEBI" id="CHEBI:48828"/>
    </cofactor>
    <cofactor evidence="6">
        <name>Zn(2+)</name>
        <dbReference type="ChEBI" id="CHEBI:29105"/>
    </cofactor>
    <cofactor evidence="6">
        <name>Mn(2+)</name>
        <dbReference type="ChEBI" id="CHEBI:29035"/>
    </cofactor>
    <cofactor evidence="6">
        <name>Fe(2+)</name>
        <dbReference type="ChEBI" id="CHEBI:29033"/>
    </cofactor>
    <text evidence="6">Binds 2 divalent metal cations per subunit. Has a high-affinity and a low affinity metal-binding site. The true nature of the physiological cofactor is under debate. The enzyme is active with cobalt, zinc, manganese or divalent iron ions. Most likely, methionine aminopeptidases function as mononuclear Fe(2+)-metalloproteases under physiological conditions, and the catalytically relevant metal-binding site has been assigned to the histidine-containing high-affinity site.</text>
</comment>
<feature type="binding site" evidence="6">
    <location>
        <position position="94"/>
    </location>
    <ligand>
        <name>a divalent metal cation</name>
        <dbReference type="ChEBI" id="CHEBI:60240"/>
        <label>1</label>
    </ligand>
</feature>
<evidence type="ECO:0000256" key="2">
    <source>
        <dbReference type="ARBA" id="ARBA00022438"/>
    </source>
</evidence>
<protein>
    <recommendedName>
        <fullName evidence="6 7">Methionine aminopeptidase</fullName>
        <shortName evidence="6">MAP</shortName>
        <shortName evidence="6">MetAP</shortName>
        <ecNumber evidence="6 7">3.4.11.18</ecNumber>
    </recommendedName>
    <alternativeName>
        <fullName evidence="6">Peptidase M</fullName>
    </alternativeName>
</protein>
<feature type="binding site" evidence="6">
    <location>
        <position position="201"/>
    </location>
    <ligand>
        <name>a divalent metal cation</name>
        <dbReference type="ChEBI" id="CHEBI:60240"/>
        <label>2</label>
        <note>catalytic</note>
    </ligand>
</feature>
<reference evidence="9 10" key="1">
    <citation type="submission" date="2017-09" db="EMBL/GenBank/DDBJ databases">
        <title>Depth-based differentiation of microbial function through sediment-hosted aquifers and enrichment of novel symbionts in the deep terrestrial subsurface.</title>
        <authorList>
            <person name="Probst A.J."/>
            <person name="Ladd B."/>
            <person name="Jarett J.K."/>
            <person name="Geller-Mcgrath D.E."/>
            <person name="Sieber C.M."/>
            <person name="Emerson J.B."/>
            <person name="Anantharaman K."/>
            <person name="Thomas B.C."/>
            <person name="Malmstrom R."/>
            <person name="Stieglmeier M."/>
            <person name="Klingl A."/>
            <person name="Woyke T."/>
            <person name="Ryan C.M."/>
            <person name="Banfield J.F."/>
        </authorList>
    </citation>
    <scope>NUCLEOTIDE SEQUENCE [LARGE SCALE GENOMIC DNA]</scope>
    <source>
        <strain evidence="9">CG15_BIG_FIL_POST_REV_8_21_14_020_45_12</strain>
    </source>
</reference>
<dbReference type="Gene3D" id="3.90.230.10">
    <property type="entry name" value="Creatinase/methionine aminopeptidase superfamily"/>
    <property type="match status" value="1"/>
</dbReference>
<dbReference type="PANTHER" id="PTHR43330:SF27">
    <property type="entry name" value="METHIONINE AMINOPEPTIDASE"/>
    <property type="match status" value="1"/>
</dbReference>
<dbReference type="InterPro" id="IPR000994">
    <property type="entry name" value="Pept_M24"/>
</dbReference>
<evidence type="ECO:0000256" key="4">
    <source>
        <dbReference type="ARBA" id="ARBA00022723"/>
    </source>
</evidence>
<evidence type="ECO:0000256" key="6">
    <source>
        <dbReference type="HAMAP-Rule" id="MF_01974"/>
    </source>
</evidence>